<keyword evidence="3" id="KW-1185">Reference proteome</keyword>
<evidence type="ECO:0000313" key="3">
    <source>
        <dbReference type="Proteomes" id="UP000503462"/>
    </source>
</evidence>
<organism evidence="2 3">
    <name type="scientific">Peltaster fructicola</name>
    <dbReference type="NCBI Taxonomy" id="286661"/>
    <lineage>
        <taxon>Eukaryota</taxon>
        <taxon>Fungi</taxon>
        <taxon>Dikarya</taxon>
        <taxon>Ascomycota</taxon>
        <taxon>Pezizomycotina</taxon>
        <taxon>Dothideomycetes</taxon>
        <taxon>Dothideomycetes incertae sedis</taxon>
        <taxon>Peltaster</taxon>
    </lineage>
</organism>
<protein>
    <submittedName>
        <fullName evidence="2">Uncharacterized protein</fullName>
    </submittedName>
</protein>
<feature type="signal peptide" evidence="1">
    <location>
        <begin position="1"/>
        <end position="18"/>
    </location>
</feature>
<keyword evidence="1" id="KW-0732">Signal</keyword>
<dbReference type="Proteomes" id="UP000503462">
    <property type="component" value="Chromosome 3"/>
</dbReference>
<dbReference type="OrthoDB" id="4820608at2759"/>
<proteinExistence type="predicted"/>
<reference evidence="2 3" key="1">
    <citation type="journal article" date="2016" name="Sci. Rep.">
        <title>Peltaster fructicola genome reveals evolution from an invasive phytopathogen to an ectophytic parasite.</title>
        <authorList>
            <person name="Xu C."/>
            <person name="Chen H."/>
            <person name="Gleason M.L."/>
            <person name="Xu J.R."/>
            <person name="Liu H."/>
            <person name="Zhang R."/>
            <person name="Sun G."/>
        </authorList>
    </citation>
    <scope>NUCLEOTIDE SEQUENCE [LARGE SCALE GENOMIC DNA]</scope>
    <source>
        <strain evidence="2 3">LNHT1506</strain>
    </source>
</reference>
<name>A0A6H0XVY1_9PEZI</name>
<evidence type="ECO:0000256" key="1">
    <source>
        <dbReference type="SAM" id="SignalP"/>
    </source>
</evidence>
<evidence type="ECO:0000313" key="2">
    <source>
        <dbReference type="EMBL" id="QIW98757.1"/>
    </source>
</evidence>
<sequence>MQTFINLLTLAIGASALAVPETVEKRAGVQYEDNFDDLATTIAAPQLFPVGAYNGLSYGGAVVLRPIPGVASVLPHSPSQQAGAAGPLDLLYLGQLTLNTYATLTPASGTKTFDLQSFWWGFGTDTATTAGLAQGGTLYVVGYDVNNNQTSTSYAFAPKSAINEPLIFAQLPAGFTNLKNATFAVATSEPLTERTYIALDNVRHINYS</sequence>
<feature type="chain" id="PRO_5026268093" evidence="1">
    <location>
        <begin position="19"/>
        <end position="208"/>
    </location>
</feature>
<dbReference type="AlphaFoldDB" id="A0A6H0XVY1"/>
<gene>
    <name evidence="2" type="ORF">AMS68_004275</name>
</gene>
<dbReference type="EMBL" id="CP051141">
    <property type="protein sequence ID" value="QIW98757.1"/>
    <property type="molecule type" value="Genomic_DNA"/>
</dbReference>
<accession>A0A6H0XVY1</accession>